<organism evidence="1 2">
    <name type="scientific">Pleurodeles waltl</name>
    <name type="common">Iberian ribbed newt</name>
    <dbReference type="NCBI Taxonomy" id="8319"/>
    <lineage>
        <taxon>Eukaryota</taxon>
        <taxon>Metazoa</taxon>
        <taxon>Chordata</taxon>
        <taxon>Craniata</taxon>
        <taxon>Vertebrata</taxon>
        <taxon>Euteleostomi</taxon>
        <taxon>Amphibia</taxon>
        <taxon>Batrachia</taxon>
        <taxon>Caudata</taxon>
        <taxon>Salamandroidea</taxon>
        <taxon>Salamandridae</taxon>
        <taxon>Pleurodelinae</taxon>
        <taxon>Pleurodeles</taxon>
    </lineage>
</organism>
<dbReference type="AlphaFoldDB" id="A0AAV7VJD0"/>
<name>A0AAV7VJD0_PLEWA</name>
<evidence type="ECO:0000313" key="2">
    <source>
        <dbReference type="Proteomes" id="UP001066276"/>
    </source>
</evidence>
<keyword evidence="2" id="KW-1185">Reference proteome</keyword>
<dbReference type="Proteomes" id="UP001066276">
    <property type="component" value="Chromosome 2_1"/>
</dbReference>
<dbReference type="EMBL" id="JANPWB010000003">
    <property type="protein sequence ID" value="KAJ1200847.1"/>
    <property type="molecule type" value="Genomic_DNA"/>
</dbReference>
<protein>
    <submittedName>
        <fullName evidence="1">Uncharacterized protein</fullName>
    </submittedName>
</protein>
<sequence length="174" mass="19566">MVASQTLYARESPTAPPCLQQESTMERILQEVTAVSRCLEGMDTKISELAAKTKSIRNDQASFHDGLVAVKRRLAAVEGHLSTIPDRDQELLYLRNKLTGLEDRRRRDRAHFFGFLERADWTDVKDLLKGLLPSLAGLTIPSPLECQRAHRMGPAHQDSTGRLCRIQQDCCVPL</sequence>
<comment type="caution">
    <text evidence="1">The sequence shown here is derived from an EMBL/GenBank/DDBJ whole genome shotgun (WGS) entry which is preliminary data.</text>
</comment>
<evidence type="ECO:0000313" key="1">
    <source>
        <dbReference type="EMBL" id="KAJ1200847.1"/>
    </source>
</evidence>
<accession>A0AAV7VJD0</accession>
<gene>
    <name evidence="1" type="ORF">NDU88_004668</name>
</gene>
<proteinExistence type="predicted"/>
<reference evidence="1" key="1">
    <citation type="journal article" date="2022" name="bioRxiv">
        <title>Sequencing and chromosome-scale assembly of the giantPleurodeles waltlgenome.</title>
        <authorList>
            <person name="Brown T."/>
            <person name="Elewa A."/>
            <person name="Iarovenko S."/>
            <person name="Subramanian E."/>
            <person name="Araus A.J."/>
            <person name="Petzold A."/>
            <person name="Susuki M."/>
            <person name="Suzuki K.-i.T."/>
            <person name="Hayashi T."/>
            <person name="Toyoda A."/>
            <person name="Oliveira C."/>
            <person name="Osipova E."/>
            <person name="Leigh N.D."/>
            <person name="Simon A."/>
            <person name="Yun M.H."/>
        </authorList>
    </citation>
    <scope>NUCLEOTIDE SEQUENCE</scope>
    <source>
        <strain evidence="1">20211129_DDA</strain>
        <tissue evidence="1">Liver</tissue>
    </source>
</reference>